<evidence type="ECO:0000313" key="4">
    <source>
        <dbReference type="Proteomes" id="UP000499080"/>
    </source>
</evidence>
<reference evidence="3 4" key="1">
    <citation type="journal article" date="2019" name="Sci. Rep.">
        <title>Orb-weaving spider Araneus ventricosus genome elucidates the spidroin gene catalogue.</title>
        <authorList>
            <person name="Kono N."/>
            <person name="Nakamura H."/>
            <person name="Ohtoshi R."/>
            <person name="Moran D.A.P."/>
            <person name="Shinohara A."/>
            <person name="Yoshida Y."/>
            <person name="Fujiwara M."/>
            <person name="Mori M."/>
            <person name="Tomita M."/>
            <person name="Arakawa K."/>
        </authorList>
    </citation>
    <scope>NUCLEOTIDE SEQUENCE [LARGE SCALE GENOMIC DNA]</scope>
</reference>
<keyword evidence="1" id="KW-0812">Transmembrane</keyword>
<comment type="caution">
    <text evidence="3">The sequence shown here is derived from an EMBL/GenBank/DDBJ whole genome shotgun (WGS) entry which is preliminary data.</text>
</comment>
<sequence length="121" mass="13580">MITRKVWELVDPPANKTIIGSKWVYNIKHDEKIKPKKYKAGLVALGIKQKAGIDYGEAFSPVVNFSVVKLMFIVLISLLGLGIAIRHQFRSGRIGHIKTILPFHSKINCIKDDQVSVLQSL</sequence>
<protein>
    <recommendedName>
        <fullName evidence="2">Reverse transcriptase Ty1/copia-type domain-containing protein</fullName>
    </recommendedName>
</protein>
<dbReference type="Pfam" id="PF07727">
    <property type="entry name" value="RVT_2"/>
    <property type="match status" value="1"/>
</dbReference>
<accession>A0A4Y2EE97</accession>
<dbReference type="EMBL" id="BGPR01000576">
    <property type="protein sequence ID" value="GBM27097.1"/>
    <property type="molecule type" value="Genomic_DNA"/>
</dbReference>
<dbReference type="AlphaFoldDB" id="A0A4Y2EE97"/>
<keyword evidence="1" id="KW-1133">Transmembrane helix</keyword>
<gene>
    <name evidence="3" type="ORF">AVEN_189871_1</name>
</gene>
<proteinExistence type="predicted"/>
<organism evidence="3 4">
    <name type="scientific">Araneus ventricosus</name>
    <name type="common">Orbweaver spider</name>
    <name type="synonym">Epeira ventricosa</name>
    <dbReference type="NCBI Taxonomy" id="182803"/>
    <lineage>
        <taxon>Eukaryota</taxon>
        <taxon>Metazoa</taxon>
        <taxon>Ecdysozoa</taxon>
        <taxon>Arthropoda</taxon>
        <taxon>Chelicerata</taxon>
        <taxon>Arachnida</taxon>
        <taxon>Araneae</taxon>
        <taxon>Araneomorphae</taxon>
        <taxon>Entelegynae</taxon>
        <taxon>Araneoidea</taxon>
        <taxon>Araneidae</taxon>
        <taxon>Araneus</taxon>
    </lineage>
</organism>
<dbReference type="Proteomes" id="UP000499080">
    <property type="component" value="Unassembled WGS sequence"/>
</dbReference>
<evidence type="ECO:0000256" key="1">
    <source>
        <dbReference type="SAM" id="Phobius"/>
    </source>
</evidence>
<dbReference type="InterPro" id="IPR013103">
    <property type="entry name" value="RVT_2"/>
</dbReference>
<feature type="domain" description="Reverse transcriptase Ty1/copia-type" evidence="2">
    <location>
        <begin position="5"/>
        <end position="73"/>
    </location>
</feature>
<keyword evidence="1" id="KW-0472">Membrane</keyword>
<feature type="transmembrane region" description="Helical" evidence="1">
    <location>
        <begin position="65"/>
        <end position="85"/>
    </location>
</feature>
<evidence type="ECO:0000313" key="3">
    <source>
        <dbReference type="EMBL" id="GBM27097.1"/>
    </source>
</evidence>
<evidence type="ECO:0000259" key="2">
    <source>
        <dbReference type="Pfam" id="PF07727"/>
    </source>
</evidence>
<dbReference type="OrthoDB" id="3054497at2759"/>
<name>A0A4Y2EE97_ARAVE</name>
<keyword evidence="4" id="KW-1185">Reference proteome</keyword>